<evidence type="ECO:0000256" key="10">
    <source>
        <dbReference type="ARBA" id="ARBA00034078"/>
    </source>
</evidence>
<comment type="cofactor">
    <cofactor evidence="10">
        <name>[2Fe-2S] cluster</name>
        <dbReference type="ChEBI" id="CHEBI:190135"/>
    </cofactor>
</comment>
<dbReference type="RefSeq" id="WP_015556257.1">
    <property type="nucleotide sequence ID" value="NC_021038.1"/>
</dbReference>
<evidence type="ECO:0000256" key="6">
    <source>
        <dbReference type="ARBA" id="ARBA00022827"/>
    </source>
</evidence>
<keyword evidence="5 12" id="KW-0479">Metal-binding</keyword>
<dbReference type="GO" id="GO:0050660">
    <property type="term" value="F:flavin adenine dinucleotide binding"/>
    <property type="evidence" value="ECO:0007669"/>
    <property type="project" value="InterPro"/>
</dbReference>
<feature type="binding site" evidence="12">
    <location>
        <position position="217"/>
    </location>
    <ligand>
        <name>[2Fe-2S] cluster</name>
        <dbReference type="ChEBI" id="CHEBI:190135"/>
    </ligand>
</feature>
<evidence type="ECO:0000256" key="9">
    <source>
        <dbReference type="ARBA" id="ARBA00023014"/>
    </source>
</evidence>
<keyword evidence="15" id="KW-1185">Reference proteome</keyword>
<dbReference type="InterPro" id="IPR019480">
    <property type="entry name" value="Dihydroorotate_DH_Fe-S-bd"/>
</dbReference>
<dbReference type="GO" id="GO:0046872">
    <property type="term" value="F:metal ion binding"/>
    <property type="evidence" value="ECO:0007669"/>
    <property type="project" value="UniProtKB-KW"/>
</dbReference>
<evidence type="ECO:0000256" key="5">
    <source>
        <dbReference type="ARBA" id="ARBA00022723"/>
    </source>
</evidence>
<dbReference type="PIRSF" id="PIRSF006816">
    <property type="entry name" value="Cyc3_hyd_g"/>
    <property type="match status" value="1"/>
</dbReference>
<keyword evidence="4 12" id="KW-0001">2Fe-2S</keyword>
<dbReference type="SUPFAM" id="SSF63380">
    <property type="entry name" value="Riboflavin synthase domain-like"/>
    <property type="match status" value="1"/>
</dbReference>
<name>A0AB94IWG6_9BACT</name>
<dbReference type="KEGG" id="sbr:SY1_07920"/>
<dbReference type="GO" id="GO:0006221">
    <property type="term" value="P:pyrimidine nucleotide biosynthetic process"/>
    <property type="evidence" value="ECO:0007669"/>
    <property type="project" value="InterPro"/>
</dbReference>
<dbReference type="PANTHER" id="PTHR43513:SF3">
    <property type="entry name" value="DIHYDROOROTATE DEHYDROGENASE B (NAD(+)), ELECTRON TRANSFER SUBUNIT-RELATED"/>
    <property type="match status" value="1"/>
</dbReference>
<comment type="cofactor">
    <cofactor evidence="11">
        <name>FAD</name>
        <dbReference type="ChEBI" id="CHEBI:57692"/>
    </cofactor>
    <text evidence="11">Binds 1 FAD per subunit.</text>
</comment>
<proteinExistence type="inferred from homology"/>
<evidence type="ECO:0000256" key="7">
    <source>
        <dbReference type="ARBA" id="ARBA00022982"/>
    </source>
</evidence>
<dbReference type="Gene3D" id="3.40.50.80">
    <property type="entry name" value="Nucleotide-binding domain of ferredoxin-NADP reductase (FNR) module"/>
    <property type="match status" value="1"/>
</dbReference>
<evidence type="ECO:0000313" key="14">
    <source>
        <dbReference type="EMBL" id="CBL28110.1"/>
    </source>
</evidence>
<dbReference type="CDD" id="cd06218">
    <property type="entry name" value="DHOD_e_trans"/>
    <property type="match status" value="1"/>
</dbReference>
<dbReference type="SUPFAM" id="SSF52343">
    <property type="entry name" value="Ferredoxin reductase-like, C-terminal NADP-linked domain"/>
    <property type="match status" value="1"/>
</dbReference>
<organism evidence="14 15">
    <name type="scientific">Fretibacterium fastidiosum</name>
    <dbReference type="NCBI Taxonomy" id="651822"/>
    <lineage>
        <taxon>Bacteria</taxon>
        <taxon>Thermotogati</taxon>
        <taxon>Synergistota</taxon>
        <taxon>Synergistia</taxon>
        <taxon>Synergistales</taxon>
        <taxon>Aminobacteriaceae</taxon>
        <taxon>Fretibacterium</taxon>
    </lineage>
</organism>
<evidence type="ECO:0000256" key="1">
    <source>
        <dbReference type="ARBA" id="ARBA00006422"/>
    </source>
</evidence>
<comment type="cofactor">
    <cofactor evidence="12">
        <name>[2Fe-2S] cluster</name>
        <dbReference type="ChEBI" id="CHEBI:190135"/>
    </cofactor>
    <text evidence="12">Binds 1 [2Fe-2S] cluster per subunit.</text>
</comment>
<protein>
    <submittedName>
        <fullName evidence="14">2-polyprenylphenol hydroxylase and related flavodoxin oxidoreductases</fullName>
    </submittedName>
</protein>
<reference evidence="15" key="1">
    <citation type="submission" date="2010-03" db="EMBL/GenBank/DDBJ databases">
        <title>The genome sequence of Synergistetes sp. SGP1.</title>
        <authorList>
            <consortium name="metaHIT consortium -- http://www.metahit.eu/"/>
            <person name="Pajon A."/>
            <person name="Turner K."/>
            <person name="Parkhill J."/>
            <person name="Wade W."/>
            <person name="Vartoukian S."/>
        </authorList>
    </citation>
    <scope>NUCLEOTIDE SEQUENCE [LARGE SCALE GENOMIC DNA]</scope>
    <source>
        <strain evidence="15">SGP1</strain>
    </source>
</reference>
<keyword evidence="8 12" id="KW-0408">Iron</keyword>
<evidence type="ECO:0000256" key="2">
    <source>
        <dbReference type="ARBA" id="ARBA00022448"/>
    </source>
</evidence>
<dbReference type="GO" id="GO:0016491">
    <property type="term" value="F:oxidoreductase activity"/>
    <property type="evidence" value="ECO:0007669"/>
    <property type="project" value="InterPro"/>
</dbReference>
<dbReference type="InterPro" id="IPR012165">
    <property type="entry name" value="Cyt_c3_hydrogenase_gsu"/>
</dbReference>
<keyword evidence="2" id="KW-0813">Transport</keyword>
<evidence type="ECO:0000256" key="8">
    <source>
        <dbReference type="ARBA" id="ARBA00023004"/>
    </source>
</evidence>
<dbReference type="Gene3D" id="2.10.240.10">
    <property type="entry name" value="Dihydroorotate dehydrogenase, electron transfer subunit"/>
    <property type="match status" value="1"/>
</dbReference>
<evidence type="ECO:0000256" key="12">
    <source>
        <dbReference type="PIRSR" id="PIRSR006816-2"/>
    </source>
</evidence>
<sequence length="254" mass="27635">MYLKCRVLQQAKVGAEAFALDLDVQDMAGLSRPGQFVMVRCWEGDDPFLMRPFSINSVDRKNGVMTLLYQVRGRGTALMAALRPADSVAVLGPLGRGFPVREGASRVALIGRGMGIAPLLLLAQDYAAHGTELHVYLSARSEEGLFNRSQFERLGARVTTTTAPSLNVTDRMAEDCRSLNFDAAYSCGSRRLGLGMKELHLKYGFPAYVSLEEHMACGLGACKGCACRTRRSEAGGEYALVCRDGPVFDVDEVL</sequence>
<dbReference type="PROSITE" id="PS51384">
    <property type="entry name" value="FAD_FR"/>
    <property type="match status" value="1"/>
</dbReference>
<dbReference type="Pfam" id="PF00970">
    <property type="entry name" value="FAD_binding_6"/>
    <property type="match status" value="1"/>
</dbReference>
<dbReference type="InterPro" id="IPR037117">
    <property type="entry name" value="Dihydroorotate_DH_ele_sf"/>
</dbReference>
<keyword evidence="9 12" id="KW-0411">Iron-sulfur</keyword>
<feature type="binding site" evidence="11">
    <location>
        <begin position="75"/>
        <end position="76"/>
    </location>
    <ligand>
        <name>FAD</name>
        <dbReference type="ChEBI" id="CHEBI:57692"/>
    </ligand>
</feature>
<accession>A0AB94IWG6</accession>
<dbReference type="Pfam" id="PF10418">
    <property type="entry name" value="DHODB_Fe-S_bind"/>
    <property type="match status" value="1"/>
</dbReference>
<keyword evidence="7" id="KW-0249">Electron transport</keyword>
<comment type="similarity">
    <text evidence="1">Belongs to the PyrK family.</text>
</comment>
<evidence type="ECO:0000259" key="13">
    <source>
        <dbReference type="PROSITE" id="PS51384"/>
    </source>
</evidence>
<dbReference type="Proteomes" id="UP000008957">
    <property type="component" value="Chromosome"/>
</dbReference>
<reference evidence="14 15" key="2">
    <citation type="submission" date="2010-03" db="EMBL/GenBank/DDBJ databases">
        <authorList>
            <person name="Pajon A."/>
        </authorList>
    </citation>
    <scope>NUCLEOTIDE SEQUENCE [LARGE SCALE GENOMIC DNA]</scope>
    <source>
        <strain evidence="14 15">SGP1</strain>
    </source>
</reference>
<dbReference type="InterPro" id="IPR017938">
    <property type="entry name" value="Riboflavin_synthase-like_b-brl"/>
</dbReference>
<dbReference type="InterPro" id="IPR008333">
    <property type="entry name" value="Cbr1-like_FAD-bd_dom"/>
</dbReference>
<keyword evidence="3 11" id="KW-0285">Flavoprotein</keyword>
<feature type="binding site" evidence="12">
    <location>
        <position position="242"/>
    </location>
    <ligand>
        <name>[2Fe-2S] cluster</name>
        <dbReference type="ChEBI" id="CHEBI:190135"/>
    </ligand>
</feature>
<dbReference type="Gene3D" id="2.40.30.10">
    <property type="entry name" value="Translation factors"/>
    <property type="match status" value="1"/>
</dbReference>
<feature type="binding site" evidence="11">
    <location>
        <begin position="51"/>
        <end position="54"/>
    </location>
    <ligand>
        <name>FAD</name>
        <dbReference type="ChEBI" id="CHEBI:57692"/>
    </ligand>
</feature>
<feature type="binding site" evidence="12">
    <location>
        <position position="222"/>
    </location>
    <ligand>
        <name>[2Fe-2S] cluster</name>
        <dbReference type="ChEBI" id="CHEBI:190135"/>
    </ligand>
</feature>
<feature type="domain" description="FAD-binding FR-type" evidence="13">
    <location>
        <begin position="1"/>
        <end position="100"/>
    </location>
</feature>
<dbReference type="PANTHER" id="PTHR43513">
    <property type="entry name" value="DIHYDROOROTATE DEHYDROGENASE B (NAD(+)), ELECTRON TRANSFER SUBUNIT"/>
    <property type="match status" value="1"/>
</dbReference>
<feature type="binding site" evidence="12">
    <location>
        <position position="225"/>
    </location>
    <ligand>
        <name>[2Fe-2S] cluster</name>
        <dbReference type="ChEBI" id="CHEBI:190135"/>
    </ligand>
</feature>
<dbReference type="InterPro" id="IPR039261">
    <property type="entry name" value="FNR_nucleotide-bd"/>
</dbReference>
<evidence type="ECO:0000313" key="15">
    <source>
        <dbReference type="Proteomes" id="UP000008957"/>
    </source>
</evidence>
<evidence type="ECO:0000256" key="4">
    <source>
        <dbReference type="ARBA" id="ARBA00022714"/>
    </source>
</evidence>
<keyword evidence="6 11" id="KW-0274">FAD</keyword>
<dbReference type="GO" id="GO:0051537">
    <property type="term" value="F:2 iron, 2 sulfur cluster binding"/>
    <property type="evidence" value="ECO:0007669"/>
    <property type="project" value="UniProtKB-KW"/>
</dbReference>
<feature type="binding site" evidence="11">
    <location>
        <begin position="68"/>
        <end position="70"/>
    </location>
    <ligand>
        <name>FAD</name>
        <dbReference type="ChEBI" id="CHEBI:57692"/>
    </ligand>
</feature>
<evidence type="ECO:0000256" key="3">
    <source>
        <dbReference type="ARBA" id="ARBA00022630"/>
    </source>
</evidence>
<gene>
    <name evidence="14" type="ORF">SY1_07920</name>
</gene>
<dbReference type="AlphaFoldDB" id="A0AB94IWG6"/>
<evidence type="ECO:0000256" key="11">
    <source>
        <dbReference type="PIRSR" id="PIRSR006816-1"/>
    </source>
</evidence>
<dbReference type="InterPro" id="IPR017927">
    <property type="entry name" value="FAD-bd_FR_type"/>
</dbReference>
<dbReference type="EMBL" id="FP929056">
    <property type="protein sequence ID" value="CBL28110.1"/>
    <property type="molecule type" value="Genomic_DNA"/>
</dbReference>
<dbReference type="InterPro" id="IPR050353">
    <property type="entry name" value="PyrK_electron_transfer"/>
</dbReference>